<organism evidence="2 3">
    <name type="scientific">Hermanssonia centrifuga</name>
    <dbReference type="NCBI Taxonomy" id="98765"/>
    <lineage>
        <taxon>Eukaryota</taxon>
        <taxon>Fungi</taxon>
        <taxon>Dikarya</taxon>
        <taxon>Basidiomycota</taxon>
        <taxon>Agaricomycotina</taxon>
        <taxon>Agaricomycetes</taxon>
        <taxon>Polyporales</taxon>
        <taxon>Meruliaceae</taxon>
        <taxon>Hermanssonia</taxon>
    </lineage>
</organism>
<feature type="compositionally biased region" description="Polar residues" evidence="1">
    <location>
        <begin position="101"/>
        <end position="118"/>
    </location>
</feature>
<keyword evidence="3" id="KW-1185">Reference proteome</keyword>
<reference evidence="2 3" key="1">
    <citation type="submission" date="2019-02" db="EMBL/GenBank/DDBJ databases">
        <title>Genome sequencing of the rare red list fungi Phlebia centrifuga.</title>
        <authorList>
            <person name="Buettner E."/>
            <person name="Kellner H."/>
        </authorList>
    </citation>
    <scope>NUCLEOTIDE SEQUENCE [LARGE SCALE GENOMIC DNA]</scope>
    <source>
        <strain evidence="2 3">DSM 108282</strain>
    </source>
</reference>
<evidence type="ECO:0000313" key="3">
    <source>
        <dbReference type="Proteomes" id="UP000309038"/>
    </source>
</evidence>
<dbReference type="EMBL" id="SGPJ01000503">
    <property type="protein sequence ID" value="THG94098.1"/>
    <property type="molecule type" value="Genomic_DNA"/>
</dbReference>
<sequence length="118" mass="13210">MPLKSSNTVTTKIDQIQTALMQAYARLQDVALQDGVLYPINPPLKELQEVSSILLTAMTNTLFRNDHLLAKFPDLAELRTAMSELRKFVTTLNKGVKKASANRSLFSRRQSGETSSER</sequence>
<dbReference type="AlphaFoldDB" id="A0A4S4K8A4"/>
<gene>
    <name evidence="2" type="ORF">EW026_g7301</name>
</gene>
<dbReference type="Proteomes" id="UP000309038">
    <property type="component" value="Unassembled WGS sequence"/>
</dbReference>
<protein>
    <submittedName>
        <fullName evidence="2">Uncharacterized protein</fullName>
    </submittedName>
</protein>
<evidence type="ECO:0000313" key="2">
    <source>
        <dbReference type="EMBL" id="THG94098.1"/>
    </source>
</evidence>
<evidence type="ECO:0000256" key="1">
    <source>
        <dbReference type="SAM" id="MobiDB-lite"/>
    </source>
</evidence>
<feature type="region of interest" description="Disordered" evidence="1">
    <location>
        <begin position="98"/>
        <end position="118"/>
    </location>
</feature>
<name>A0A4S4K8A4_9APHY</name>
<accession>A0A4S4K8A4</accession>
<proteinExistence type="predicted"/>
<comment type="caution">
    <text evidence="2">The sequence shown here is derived from an EMBL/GenBank/DDBJ whole genome shotgun (WGS) entry which is preliminary data.</text>
</comment>